<dbReference type="PANTHER" id="PTHR33112">
    <property type="entry name" value="DOMAIN PROTEIN, PUTATIVE-RELATED"/>
    <property type="match status" value="1"/>
</dbReference>
<dbReference type="InterPro" id="IPR010730">
    <property type="entry name" value="HET"/>
</dbReference>
<dbReference type="PANTHER" id="PTHR33112:SF16">
    <property type="entry name" value="HETEROKARYON INCOMPATIBILITY DOMAIN-CONTAINING PROTEIN"/>
    <property type="match status" value="1"/>
</dbReference>
<dbReference type="Proteomes" id="UP000785200">
    <property type="component" value="Unassembled WGS sequence"/>
</dbReference>
<dbReference type="EMBL" id="VNKQ01000007">
    <property type="protein sequence ID" value="KAG0649689.1"/>
    <property type="molecule type" value="Genomic_DNA"/>
</dbReference>
<gene>
    <name evidence="2" type="ORF">D0Z07_3961</name>
</gene>
<name>A0A9P6VL11_9HELO</name>
<evidence type="ECO:0000313" key="3">
    <source>
        <dbReference type="Proteomes" id="UP000785200"/>
    </source>
</evidence>
<proteinExistence type="predicted"/>
<evidence type="ECO:0000313" key="2">
    <source>
        <dbReference type="EMBL" id="KAG0649689.1"/>
    </source>
</evidence>
<dbReference type="AlphaFoldDB" id="A0A9P6VL11"/>
<sequence length="623" mass="70062">MNSWLRQVSALSNPKYLWSGLILESAGPALKETGKRKSLFPHQDLSRFHDASSQIFVFDFVPIFATSPEGDKPSVLEGLWFRSGGSFGHLVFSAPLGDPASFEIKRRPPVKGYDCREAYDLVRRWLEECSAHHPLCSKHDYVPLPTRIIDIGDANKCPTLYSPPPGTRGRYLALSYCWGKSQPVTLTETRLKRAPVSFPLRTLPQTLRDAIIIASHLGFQYIWIDALCIVQDSNDGWEWKQESAKMNHIYGNSWTIEILTSSNSDFKILNSATLTIAAAAASSTTEGIFSFGTGQPQPSCSLPWQLSNGEIGSVNVEVHETEEKKDEPLDSRAWALQEALISPRLLRYGNSQMSWKCNQIEQNANGPLISRTKQPTSKCQSWTSIVTDYTARTLTYNSDRLAALEGYAKLLGIKRPYDEYLSGLWKSELLEQLLWYRSAASQPNPRPLSSCAPSWSWASIDSPVRFTYWPQDYQSHCEVIYSPLGSPFPESSNSTLGRHQSALRVHGYVKRLIYDDFFQDRNGTPTFESKYKFQSAKRRGSGVGEVIYDISDPFGSFEDGNRLSLICLHITPTCGLVLVANKEQDTNDLDLYERIGLATGSVFEEWFTDTSCGSYRDELVRIV</sequence>
<feature type="domain" description="Heterokaryon incompatibility" evidence="1">
    <location>
        <begin position="171"/>
        <end position="338"/>
    </location>
</feature>
<organism evidence="2 3">
    <name type="scientific">Hyphodiscus hymeniophilus</name>
    <dbReference type="NCBI Taxonomy" id="353542"/>
    <lineage>
        <taxon>Eukaryota</taxon>
        <taxon>Fungi</taxon>
        <taxon>Dikarya</taxon>
        <taxon>Ascomycota</taxon>
        <taxon>Pezizomycotina</taxon>
        <taxon>Leotiomycetes</taxon>
        <taxon>Helotiales</taxon>
        <taxon>Hyphodiscaceae</taxon>
        <taxon>Hyphodiscus</taxon>
    </lineage>
</organism>
<evidence type="ECO:0000259" key="1">
    <source>
        <dbReference type="Pfam" id="PF06985"/>
    </source>
</evidence>
<reference evidence="2" key="1">
    <citation type="submission" date="2019-07" db="EMBL/GenBank/DDBJ databases">
        <title>Hyphodiscus hymeniophilus genome sequencing and assembly.</title>
        <authorList>
            <person name="Kramer G."/>
            <person name="Nodwell J."/>
        </authorList>
    </citation>
    <scope>NUCLEOTIDE SEQUENCE</scope>
    <source>
        <strain evidence="2">ATCC 34498</strain>
    </source>
</reference>
<protein>
    <recommendedName>
        <fullName evidence="1">Heterokaryon incompatibility domain-containing protein</fullName>
    </recommendedName>
</protein>
<dbReference type="OrthoDB" id="3595582at2759"/>
<dbReference type="Pfam" id="PF06985">
    <property type="entry name" value="HET"/>
    <property type="match status" value="1"/>
</dbReference>
<comment type="caution">
    <text evidence="2">The sequence shown here is derived from an EMBL/GenBank/DDBJ whole genome shotgun (WGS) entry which is preliminary data.</text>
</comment>
<accession>A0A9P6VL11</accession>
<keyword evidence="3" id="KW-1185">Reference proteome</keyword>